<accession>A0A0D1CIJ5</accession>
<keyword evidence="1" id="KW-0808">Transferase</keyword>
<reference evidence="1 2" key="1">
    <citation type="submission" date="2015-02" db="EMBL/GenBank/DDBJ databases">
        <title>Genome Sequence of Jannaschia aquimarina DSM28248, a member of the Roseobacter clade.</title>
        <authorList>
            <person name="Voget S."/>
            <person name="Daniel R."/>
        </authorList>
    </citation>
    <scope>NUCLEOTIDE SEQUENCE [LARGE SCALE GENOMIC DNA]</scope>
    <source>
        <strain evidence="1 2">GSW-M26</strain>
    </source>
</reference>
<keyword evidence="2" id="KW-1185">Reference proteome</keyword>
<dbReference type="EMBL" id="JYFE01000074">
    <property type="protein sequence ID" value="KIT14552.1"/>
    <property type="molecule type" value="Genomic_DNA"/>
</dbReference>
<dbReference type="AlphaFoldDB" id="A0A0D1CIJ5"/>
<evidence type="ECO:0000313" key="1">
    <source>
        <dbReference type="EMBL" id="KIT14552.1"/>
    </source>
</evidence>
<dbReference type="PANTHER" id="PTHR10285">
    <property type="entry name" value="URIDINE KINASE"/>
    <property type="match status" value="1"/>
</dbReference>
<dbReference type="GO" id="GO:0004594">
    <property type="term" value="F:pantothenate kinase activity"/>
    <property type="evidence" value="ECO:0007669"/>
    <property type="project" value="UniProtKB-EC"/>
</dbReference>
<organism evidence="1 2">
    <name type="scientific">Jannaschia aquimarina</name>
    <dbReference type="NCBI Taxonomy" id="935700"/>
    <lineage>
        <taxon>Bacteria</taxon>
        <taxon>Pseudomonadati</taxon>
        <taxon>Pseudomonadota</taxon>
        <taxon>Alphaproteobacteria</taxon>
        <taxon>Rhodobacterales</taxon>
        <taxon>Roseobacteraceae</taxon>
        <taxon>Jannaschia</taxon>
    </lineage>
</organism>
<dbReference type="OrthoDB" id="1550976at2"/>
<dbReference type="Proteomes" id="UP000032232">
    <property type="component" value="Unassembled WGS sequence"/>
</dbReference>
<dbReference type="InterPro" id="IPR027417">
    <property type="entry name" value="P-loop_NTPase"/>
</dbReference>
<comment type="caution">
    <text evidence="1">The sequence shown here is derived from an EMBL/GenBank/DDBJ whole genome shotgun (WGS) entry which is preliminary data.</text>
</comment>
<name>A0A0D1CIJ5_9RHOB</name>
<dbReference type="Gene3D" id="3.40.50.300">
    <property type="entry name" value="P-loop containing nucleotide triphosphate hydrolases"/>
    <property type="match status" value="1"/>
</dbReference>
<dbReference type="PATRIC" id="fig|935700.4.peg.3959"/>
<proteinExistence type="predicted"/>
<dbReference type="STRING" id="935700.jaqu_38420"/>
<evidence type="ECO:0000313" key="2">
    <source>
        <dbReference type="Proteomes" id="UP000032232"/>
    </source>
</evidence>
<gene>
    <name evidence="1" type="primary">coaA</name>
    <name evidence="1" type="ORF">jaqu_38420</name>
</gene>
<dbReference type="RefSeq" id="WP_043920577.1">
    <property type="nucleotide sequence ID" value="NZ_FZPF01000012.1"/>
</dbReference>
<dbReference type="SUPFAM" id="SSF52540">
    <property type="entry name" value="P-loop containing nucleoside triphosphate hydrolases"/>
    <property type="match status" value="1"/>
</dbReference>
<protein>
    <submittedName>
        <fullName evidence="1">CoaA protein</fullName>
        <ecNumber evidence="1">2.7.1.33</ecNumber>
    </submittedName>
</protein>
<sequence>MTPSDLADRIRALPGTRTLTAIVGPPASGKSTLAEEVVAELGGEGALVAMDGFHLDDRLLEPAGLLPRKGAPETFDVEGFARLMAALRSGQEVIAPLFDRGREIAIAGAVRIPGSARHVVVEGNWLLLDAPGWRDLNWDLSVMLKVPEDILRARLERRWSGLSAEARASKIDGNDLPNARLVLEGSRPADLVIGSAD</sequence>
<dbReference type="EC" id="2.7.1.33" evidence="1"/>